<evidence type="ECO:0000313" key="1">
    <source>
        <dbReference type="EMBL" id="TCC90316.1"/>
    </source>
</evidence>
<sequence length="357" mass="41120">MKIRILQFQCIIIFAMLTLFFDNLSAQKKSKVVTEKDMAAYLMVYFKDDTHGLYIALSKDGYSFTDVNNAKPIITGDTIAEQKGIRDPYIYRGPDGMFYLALTDLHIYGQKAGYRNTEWERDGKQYGWGNNRGIVLMKSADLINWSHKVLRVDQSFPELANIGCAWAPEMIYDEVKKKTMIYFSMRFGVGKEKVYYSYLNDDFTKLETVPKPIFEYPNGVAYIDADITKVGNKYHMLYASHDGTSGVKQAISDSVNTGYAYDPKWYDPEKVGCEAPTVYKRIGENKWVMVYDIYRINPHNFGFSETTDFINFTNLGRFNEGVMKSTNFTVPKHPTVIQVTRKEAQTLAKKWGLNMKF</sequence>
<protein>
    <recommendedName>
        <fullName evidence="3">Glycosyl hydrolases family 43</fullName>
    </recommendedName>
</protein>
<reference evidence="1 2" key="1">
    <citation type="submission" date="2019-02" db="EMBL/GenBank/DDBJ databases">
        <title>Pedobacter sp. RP-1-13 sp. nov., isolated from Arctic soil.</title>
        <authorList>
            <person name="Dahal R.H."/>
        </authorList>
    </citation>
    <scope>NUCLEOTIDE SEQUENCE [LARGE SCALE GENOMIC DNA]</scope>
    <source>
        <strain evidence="1 2">RP-1-13</strain>
    </source>
</reference>
<organism evidence="1 2">
    <name type="scientific">Pedobacter frigiditerrae</name>
    <dbReference type="NCBI Taxonomy" id="2530452"/>
    <lineage>
        <taxon>Bacteria</taxon>
        <taxon>Pseudomonadati</taxon>
        <taxon>Bacteroidota</taxon>
        <taxon>Sphingobacteriia</taxon>
        <taxon>Sphingobacteriales</taxon>
        <taxon>Sphingobacteriaceae</taxon>
        <taxon>Pedobacter</taxon>
    </lineage>
</organism>
<accession>A0A4V2MIG5</accession>
<dbReference type="CDD" id="cd08983">
    <property type="entry name" value="GH43_Bt3655-like"/>
    <property type="match status" value="1"/>
</dbReference>
<dbReference type="OrthoDB" id="9758923at2"/>
<comment type="caution">
    <text evidence="1">The sequence shown here is derived from an EMBL/GenBank/DDBJ whole genome shotgun (WGS) entry which is preliminary data.</text>
</comment>
<dbReference type="PANTHER" id="PTHR43301:SF3">
    <property type="entry name" value="ARABINAN ENDO-1,5-ALPHA-L-ARABINOSIDASE A-RELATED"/>
    <property type="match status" value="1"/>
</dbReference>
<dbReference type="Proteomes" id="UP000292884">
    <property type="component" value="Unassembled WGS sequence"/>
</dbReference>
<dbReference type="SUPFAM" id="SSF75005">
    <property type="entry name" value="Arabinanase/levansucrase/invertase"/>
    <property type="match status" value="1"/>
</dbReference>
<dbReference type="InterPro" id="IPR023296">
    <property type="entry name" value="Glyco_hydro_beta-prop_sf"/>
</dbReference>
<dbReference type="PANTHER" id="PTHR43301">
    <property type="entry name" value="ARABINAN ENDO-1,5-ALPHA-L-ARABINOSIDASE"/>
    <property type="match status" value="1"/>
</dbReference>
<dbReference type="InterPro" id="IPR050727">
    <property type="entry name" value="GH43_arabinanases"/>
</dbReference>
<name>A0A4V2MIG5_9SPHI</name>
<proteinExistence type="predicted"/>
<dbReference type="Gene3D" id="2.115.10.20">
    <property type="entry name" value="Glycosyl hydrolase domain, family 43"/>
    <property type="match status" value="2"/>
</dbReference>
<dbReference type="AlphaFoldDB" id="A0A4V2MIG5"/>
<keyword evidence="2" id="KW-1185">Reference proteome</keyword>
<gene>
    <name evidence="1" type="ORF">EZ428_13650</name>
</gene>
<evidence type="ECO:0000313" key="2">
    <source>
        <dbReference type="Proteomes" id="UP000292884"/>
    </source>
</evidence>
<dbReference type="EMBL" id="SJSK01000003">
    <property type="protein sequence ID" value="TCC90316.1"/>
    <property type="molecule type" value="Genomic_DNA"/>
</dbReference>
<evidence type="ECO:0008006" key="3">
    <source>
        <dbReference type="Google" id="ProtNLM"/>
    </source>
</evidence>